<proteinExistence type="predicted"/>
<reference evidence="5 7" key="2">
    <citation type="submission" date="2018-08" db="EMBL/GenBank/DDBJ databases">
        <title>Genetic Globetrotter - A new plasmid hitch-hiking vast phylogenetic and geographic distances.</title>
        <authorList>
            <person name="Vollmers J."/>
            <person name="Petersen J."/>
        </authorList>
    </citation>
    <scope>NUCLEOTIDE SEQUENCE [LARGE SCALE GENOMIC DNA]</scope>
    <source>
        <strain evidence="5 7">DSM 26383</strain>
    </source>
</reference>
<dbReference type="GO" id="GO:0016747">
    <property type="term" value="F:acyltransferase activity, transferring groups other than amino-acyl groups"/>
    <property type="evidence" value="ECO:0007669"/>
    <property type="project" value="InterPro"/>
</dbReference>
<dbReference type="EC" id="2.3.1.-" evidence="5"/>
<evidence type="ECO:0000313" key="5">
    <source>
        <dbReference type="EMBL" id="QEW24658.1"/>
    </source>
</evidence>
<reference evidence="4 6" key="1">
    <citation type="submission" date="2015-04" db="EMBL/GenBank/DDBJ databases">
        <title>The draft genome sequence of Roseovarius indicus B108T.</title>
        <authorList>
            <person name="Li G."/>
            <person name="Lai Q."/>
            <person name="Shao Z."/>
            <person name="Yan P."/>
        </authorList>
    </citation>
    <scope>NUCLEOTIDE SEQUENCE [LARGE SCALE GENOMIC DNA]</scope>
    <source>
        <strain evidence="4 6">B108</strain>
    </source>
</reference>
<protein>
    <submittedName>
        <fullName evidence="4 5">Acetyltransferase</fullName>
        <ecNumber evidence="5">2.3.1.-</ecNumber>
    </submittedName>
</protein>
<dbReference type="InterPro" id="IPR000182">
    <property type="entry name" value="GNAT_dom"/>
</dbReference>
<dbReference type="Proteomes" id="UP000051401">
    <property type="component" value="Unassembled WGS sequence"/>
</dbReference>
<dbReference type="Gene3D" id="3.40.630.30">
    <property type="match status" value="1"/>
</dbReference>
<dbReference type="Pfam" id="PF00583">
    <property type="entry name" value="Acetyltransf_1"/>
    <property type="match status" value="1"/>
</dbReference>
<dbReference type="KEGG" id="rid:RIdsm_00439"/>
<dbReference type="PANTHER" id="PTHR43877">
    <property type="entry name" value="AMINOALKYLPHOSPHONATE N-ACETYLTRANSFERASE-RELATED-RELATED"/>
    <property type="match status" value="1"/>
</dbReference>
<evidence type="ECO:0000313" key="4">
    <source>
        <dbReference type="EMBL" id="KRS17606.1"/>
    </source>
</evidence>
<evidence type="ECO:0000313" key="6">
    <source>
        <dbReference type="Proteomes" id="UP000051401"/>
    </source>
</evidence>
<keyword evidence="6" id="KW-1185">Reference proteome</keyword>
<dbReference type="STRING" id="540747.SAMN04488031_107230"/>
<keyword evidence="2 5" id="KW-0012">Acyltransferase</keyword>
<evidence type="ECO:0000259" key="3">
    <source>
        <dbReference type="PROSITE" id="PS51186"/>
    </source>
</evidence>
<keyword evidence="1 4" id="KW-0808">Transferase</keyword>
<dbReference type="PANTHER" id="PTHR43877:SF5">
    <property type="entry name" value="BLL8307 PROTEIN"/>
    <property type="match status" value="1"/>
</dbReference>
<organism evidence="4 6">
    <name type="scientific">Roseovarius indicus</name>
    <dbReference type="NCBI Taxonomy" id="540747"/>
    <lineage>
        <taxon>Bacteria</taxon>
        <taxon>Pseudomonadati</taxon>
        <taxon>Pseudomonadota</taxon>
        <taxon>Alphaproteobacteria</taxon>
        <taxon>Rhodobacterales</taxon>
        <taxon>Roseobacteraceae</taxon>
        <taxon>Roseovarius</taxon>
    </lineage>
</organism>
<feature type="domain" description="N-acetyltransferase" evidence="3">
    <location>
        <begin position="2"/>
        <end position="150"/>
    </location>
</feature>
<dbReference type="EMBL" id="LAXI01000006">
    <property type="protein sequence ID" value="KRS17606.1"/>
    <property type="molecule type" value="Genomic_DNA"/>
</dbReference>
<evidence type="ECO:0000256" key="2">
    <source>
        <dbReference type="ARBA" id="ARBA00023315"/>
    </source>
</evidence>
<dbReference type="PATRIC" id="fig|540747.5.peg.5241"/>
<dbReference type="RefSeq" id="WP_057816246.1">
    <property type="nucleotide sequence ID" value="NZ_CP031598.1"/>
</dbReference>
<dbReference type="InterPro" id="IPR050832">
    <property type="entry name" value="Bact_Acetyltransf"/>
</dbReference>
<accession>A0A0T5P8S2</accession>
<dbReference type="PROSITE" id="PS51186">
    <property type="entry name" value="GNAT"/>
    <property type="match status" value="1"/>
</dbReference>
<dbReference type="SUPFAM" id="SSF55729">
    <property type="entry name" value="Acyl-CoA N-acyltransferases (Nat)"/>
    <property type="match status" value="1"/>
</dbReference>
<gene>
    <name evidence="5" type="primary">ysnE_1</name>
    <name evidence="5" type="ORF">RIdsm_00439</name>
    <name evidence="4" type="ORF">XM52_11325</name>
</gene>
<dbReference type="OrthoDB" id="9803233at2"/>
<dbReference type="Proteomes" id="UP000325785">
    <property type="component" value="Chromosome"/>
</dbReference>
<dbReference type="AlphaFoldDB" id="A0A0T5P8S2"/>
<evidence type="ECO:0000313" key="7">
    <source>
        <dbReference type="Proteomes" id="UP000325785"/>
    </source>
</evidence>
<sequence length="152" mass="16693">MLIVERADPLAPGPRAILEASHALMREMFEPEENYFLDFEALRGDDVRFFAAREGAETLGTGALALKDGYGEVKSMFTADAARGRGVAAAILRALEDEARALGLPLLRLETAEALDAAVRLYERTGFVRRGIFGDYRPNATSVFMEKPLEQA</sequence>
<dbReference type="EMBL" id="CP031598">
    <property type="protein sequence ID" value="QEW24658.1"/>
    <property type="molecule type" value="Genomic_DNA"/>
</dbReference>
<dbReference type="InterPro" id="IPR016181">
    <property type="entry name" value="Acyl_CoA_acyltransferase"/>
</dbReference>
<evidence type="ECO:0000256" key="1">
    <source>
        <dbReference type="ARBA" id="ARBA00022679"/>
    </source>
</evidence>
<name>A0A0T5P8S2_9RHOB</name>